<feature type="region of interest" description="Disordered" evidence="1">
    <location>
        <begin position="1"/>
        <end position="69"/>
    </location>
</feature>
<proteinExistence type="predicted"/>
<feature type="region of interest" description="Disordered" evidence="1">
    <location>
        <begin position="130"/>
        <end position="170"/>
    </location>
</feature>
<feature type="compositionally biased region" description="Polar residues" evidence="1">
    <location>
        <begin position="22"/>
        <end position="36"/>
    </location>
</feature>
<feature type="compositionally biased region" description="Polar residues" evidence="1">
    <location>
        <begin position="54"/>
        <end position="66"/>
    </location>
</feature>
<sequence>MSMWSDLGPRPSLSSSSASGSFAYTPSDSLNSSASAVTLKARAAGGGWRGPSRKTFSSEQKSNQSPEELVENLRIKQSFSATSFNSMRSLPSDLKNGEVSRVMKEKLQKIRSTKYDGPLKKFSPLPSQFSYPPHAFNGPPPTISSRSSKKLKPFLPSNPTRPLKHEQLMPDPANPQTYPYSSSPYDEAHRYWQDQKLLENRKILHGEFRSSGVEKVDSSKITYLPTQAKLMYSRVKGDWGECNFEVGAIFGEGVELMFQADTVDSSEALFNYMEVMAETDGVVLGGKMKRDKENWAVREERGGQDWICFKFLC</sequence>
<dbReference type="PANTHER" id="PTHR40430:SF1">
    <property type="entry name" value="T. BRUCEI SPP.-SPECIFIC PROTEIN"/>
    <property type="match status" value="1"/>
</dbReference>
<dbReference type="OrthoDB" id="311377at2759"/>
<evidence type="ECO:0000313" key="3">
    <source>
        <dbReference type="Proteomes" id="UP001165085"/>
    </source>
</evidence>
<keyword evidence="3" id="KW-1185">Reference proteome</keyword>
<organism evidence="2 3">
    <name type="scientific">Triparma strigata</name>
    <dbReference type="NCBI Taxonomy" id="1606541"/>
    <lineage>
        <taxon>Eukaryota</taxon>
        <taxon>Sar</taxon>
        <taxon>Stramenopiles</taxon>
        <taxon>Ochrophyta</taxon>
        <taxon>Bolidophyceae</taxon>
        <taxon>Parmales</taxon>
        <taxon>Triparmaceae</taxon>
        <taxon>Triparma</taxon>
    </lineage>
</organism>
<evidence type="ECO:0000256" key="1">
    <source>
        <dbReference type="SAM" id="MobiDB-lite"/>
    </source>
</evidence>
<dbReference type="Proteomes" id="UP001165085">
    <property type="component" value="Unassembled WGS sequence"/>
</dbReference>
<feature type="compositionally biased region" description="Low complexity" evidence="1">
    <location>
        <begin position="1"/>
        <end position="21"/>
    </location>
</feature>
<comment type="caution">
    <text evidence="2">The sequence shown here is derived from an EMBL/GenBank/DDBJ whole genome shotgun (WGS) entry which is preliminary data.</text>
</comment>
<accession>A0A9W7AZF8</accession>
<gene>
    <name evidence="2" type="ORF">TrST_g5068</name>
</gene>
<name>A0A9W7AZF8_9STRA</name>
<dbReference type="EMBL" id="BRXY01000219">
    <property type="protein sequence ID" value="GMH78307.1"/>
    <property type="molecule type" value="Genomic_DNA"/>
</dbReference>
<protein>
    <submittedName>
        <fullName evidence="2">Uncharacterized protein</fullName>
    </submittedName>
</protein>
<dbReference type="AlphaFoldDB" id="A0A9W7AZF8"/>
<dbReference type="PANTHER" id="PTHR40430">
    <property type="entry name" value="T. BRUCEI SPP.-SPECIFIC PROTEIN"/>
    <property type="match status" value="1"/>
</dbReference>
<reference evidence="3" key="1">
    <citation type="journal article" date="2023" name="Commun. Biol.">
        <title>Genome analysis of Parmales, the sister group of diatoms, reveals the evolutionary specialization of diatoms from phago-mixotrophs to photoautotrophs.</title>
        <authorList>
            <person name="Ban H."/>
            <person name="Sato S."/>
            <person name="Yoshikawa S."/>
            <person name="Yamada K."/>
            <person name="Nakamura Y."/>
            <person name="Ichinomiya M."/>
            <person name="Sato N."/>
            <person name="Blanc-Mathieu R."/>
            <person name="Endo H."/>
            <person name="Kuwata A."/>
            <person name="Ogata H."/>
        </authorList>
    </citation>
    <scope>NUCLEOTIDE SEQUENCE [LARGE SCALE GENOMIC DNA]</scope>
    <source>
        <strain evidence="3">NIES 3701</strain>
    </source>
</reference>
<evidence type="ECO:0000313" key="2">
    <source>
        <dbReference type="EMBL" id="GMH78307.1"/>
    </source>
</evidence>